<gene>
    <name evidence="2" type="ORF">D7M11_25560</name>
</gene>
<reference evidence="2 3" key="1">
    <citation type="journal article" date="2007" name="Int. J. Syst. Evol. Microbiol.">
        <title>Paenibacillus ginsengarvi sp. nov., isolated from soil from ginseng cultivation.</title>
        <authorList>
            <person name="Yoon M.H."/>
            <person name="Ten L.N."/>
            <person name="Im W.T."/>
        </authorList>
    </citation>
    <scope>NUCLEOTIDE SEQUENCE [LARGE SCALE GENOMIC DNA]</scope>
    <source>
        <strain evidence="2 3">KCTC 13059</strain>
    </source>
</reference>
<feature type="domain" description="PhnB-like" evidence="1">
    <location>
        <begin position="5"/>
        <end position="136"/>
    </location>
</feature>
<dbReference type="SUPFAM" id="SSF54593">
    <property type="entry name" value="Glyoxalase/Bleomycin resistance protein/Dihydroxybiphenyl dioxygenase"/>
    <property type="match status" value="1"/>
</dbReference>
<evidence type="ECO:0000313" key="2">
    <source>
        <dbReference type="EMBL" id="RKN75874.1"/>
    </source>
</evidence>
<organism evidence="2 3">
    <name type="scientific">Paenibacillus ginsengarvi</name>
    <dbReference type="NCBI Taxonomy" id="400777"/>
    <lineage>
        <taxon>Bacteria</taxon>
        <taxon>Bacillati</taxon>
        <taxon>Bacillota</taxon>
        <taxon>Bacilli</taxon>
        <taxon>Bacillales</taxon>
        <taxon>Paenibacillaceae</taxon>
        <taxon>Paenibacillus</taxon>
    </lineage>
</organism>
<dbReference type="CDD" id="cd06588">
    <property type="entry name" value="PhnB_like"/>
    <property type="match status" value="1"/>
</dbReference>
<protein>
    <submittedName>
        <fullName evidence="2">VOC family protein</fullName>
    </submittedName>
</protein>
<proteinExistence type="predicted"/>
<dbReference type="InterPro" id="IPR028973">
    <property type="entry name" value="PhnB-like"/>
</dbReference>
<evidence type="ECO:0000259" key="1">
    <source>
        <dbReference type="Pfam" id="PF06983"/>
    </source>
</evidence>
<name>A0A3B0BUC7_9BACL</name>
<dbReference type="InterPro" id="IPR029068">
    <property type="entry name" value="Glyas_Bleomycin-R_OHBP_Dase"/>
</dbReference>
<keyword evidence="3" id="KW-1185">Reference proteome</keyword>
<dbReference type="AlphaFoldDB" id="A0A3B0BUC7"/>
<evidence type="ECO:0000313" key="3">
    <source>
        <dbReference type="Proteomes" id="UP000282311"/>
    </source>
</evidence>
<comment type="caution">
    <text evidence="2">The sequence shown here is derived from an EMBL/GenBank/DDBJ whole genome shotgun (WGS) entry which is preliminary data.</text>
</comment>
<dbReference type="EMBL" id="RBAH01000022">
    <property type="protein sequence ID" value="RKN75874.1"/>
    <property type="molecule type" value="Genomic_DNA"/>
</dbReference>
<dbReference type="OrthoDB" id="9795306at2"/>
<dbReference type="PANTHER" id="PTHR33990:SF1">
    <property type="entry name" value="PROTEIN YJDN"/>
    <property type="match status" value="1"/>
</dbReference>
<dbReference type="Proteomes" id="UP000282311">
    <property type="component" value="Unassembled WGS sequence"/>
</dbReference>
<sequence length="152" mass="16498">MTVQLTAFLMMDGNAKQAIEFYKEALEAKVLFCQTYGDAPENPASPLPAGTKSLVSHAILQVGMAKIMVADQSPGKPHQSGNQVQICMTTNEIEKTEKFYELLQQGGQVGMPLQPTHFSPGVAIVTDKFGVVFQLVTMTSEEAAIRGHQKDV</sequence>
<dbReference type="Pfam" id="PF06983">
    <property type="entry name" value="3-dmu-9_3-mt"/>
    <property type="match status" value="1"/>
</dbReference>
<accession>A0A3B0BUC7</accession>
<dbReference type="RefSeq" id="WP_120750104.1">
    <property type="nucleotide sequence ID" value="NZ_RBAH01000022.1"/>
</dbReference>
<dbReference type="PANTHER" id="PTHR33990">
    <property type="entry name" value="PROTEIN YJDN-RELATED"/>
    <property type="match status" value="1"/>
</dbReference>
<dbReference type="Gene3D" id="3.10.180.10">
    <property type="entry name" value="2,3-Dihydroxybiphenyl 1,2-Dioxygenase, domain 1"/>
    <property type="match status" value="1"/>
</dbReference>